<proteinExistence type="inferred from homology"/>
<keyword evidence="4 7" id="KW-0812">Transmembrane</keyword>
<evidence type="ECO:0000256" key="5">
    <source>
        <dbReference type="ARBA" id="ARBA00022989"/>
    </source>
</evidence>
<dbReference type="EMBL" id="CADCTD010000187">
    <property type="protein sequence ID" value="CAA9288881.1"/>
    <property type="molecule type" value="Genomic_DNA"/>
</dbReference>
<dbReference type="GO" id="GO:0005886">
    <property type="term" value="C:plasma membrane"/>
    <property type="evidence" value="ECO:0007669"/>
    <property type="project" value="UniProtKB-SubCell"/>
</dbReference>
<evidence type="ECO:0000256" key="2">
    <source>
        <dbReference type="ARBA" id="ARBA00005779"/>
    </source>
</evidence>
<evidence type="ECO:0000256" key="3">
    <source>
        <dbReference type="ARBA" id="ARBA00022475"/>
    </source>
</evidence>
<dbReference type="AlphaFoldDB" id="A0A6J4JW65"/>
<dbReference type="PANTHER" id="PTHR40043:SF1">
    <property type="entry name" value="UPF0719 INNER MEMBRANE PROTEIN YJFL"/>
    <property type="match status" value="1"/>
</dbReference>
<comment type="similarity">
    <text evidence="2">Belongs to the UPF0719 family.</text>
</comment>
<name>A0A6J4JW65_9PROT</name>
<organism evidence="8">
    <name type="scientific">uncultured Craurococcus sp</name>
    <dbReference type="NCBI Taxonomy" id="1135998"/>
    <lineage>
        <taxon>Bacteria</taxon>
        <taxon>Pseudomonadati</taxon>
        <taxon>Pseudomonadota</taxon>
        <taxon>Alphaproteobacteria</taxon>
        <taxon>Acetobacterales</taxon>
        <taxon>Acetobacteraceae</taxon>
        <taxon>Craurococcus</taxon>
        <taxon>environmental samples</taxon>
    </lineage>
</organism>
<feature type="transmembrane region" description="Helical" evidence="7">
    <location>
        <begin position="48"/>
        <end position="69"/>
    </location>
</feature>
<sequence>MNSILDTLSTGLPVLLAQFGVALALLGLGAGCYMAITPFREAHLARQGNVAAGIVLMGALVALAIPLAVTLATSAFTLDVLLWGLVAVVLQLLAFLLTASLFRGLRGMIEAGNVAMACVVAGIQLAVALINAGGMAG</sequence>
<evidence type="ECO:0008006" key="9">
    <source>
        <dbReference type="Google" id="ProtNLM"/>
    </source>
</evidence>
<protein>
    <recommendedName>
        <fullName evidence="9">DUF350 domain-containing protein</fullName>
    </recommendedName>
</protein>
<evidence type="ECO:0000256" key="6">
    <source>
        <dbReference type="ARBA" id="ARBA00023136"/>
    </source>
</evidence>
<keyword evidence="6 7" id="KW-0472">Membrane</keyword>
<dbReference type="InterPro" id="IPR007140">
    <property type="entry name" value="DUF350"/>
</dbReference>
<accession>A0A6J4JW65</accession>
<evidence type="ECO:0000256" key="1">
    <source>
        <dbReference type="ARBA" id="ARBA00004651"/>
    </source>
</evidence>
<dbReference type="PANTHER" id="PTHR40043">
    <property type="entry name" value="UPF0719 INNER MEMBRANE PROTEIN YJFL"/>
    <property type="match status" value="1"/>
</dbReference>
<feature type="transmembrane region" description="Helical" evidence="7">
    <location>
        <begin position="81"/>
        <end position="102"/>
    </location>
</feature>
<feature type="transmembrane region" description="Helical" evidence="7">
    <location>
        <begin position="114"/>
        <end position="136"/>
    </location>
</feature>
<evidence type="ECO:0000313" key="8">
    <source>
        <dbReference type="EMBL" id="CAA9288881.1"/>
    </source>
</evidence>
<dbReference type="Pfam" id="PF03994">
    <property type="entry name" value="DUF350"/>
    <property type="match status" value="1"/>
</dbReference>
<evidence type="ECO:0000256" key="4">
    <source>
        <dbReference type="ARBA" id="ARBA00022692"/>
    </source>
</evidence>
<comment type="subcellular location">
    <subcellularLocation>
        <location evidence="1">Cell membrane</location>
        <topology evidence="1">Multi-pass membrane protein</topology>
    </subcellularLocation>
</comment>
<reference evidence="8" key="1">
    <citation type="submission" date="2020-02" db="EMBL/GenBank/DDBJ databases">
        <authorList>
            <person name="Meier V. D."/>
        </authorList>
    </citation>
    <scope>NUCLEOTIDE SEQUENCE</scope>
    <source>
        <strain evidence="8">AVDCRST_MAG27</strain>
    </source>
</reference>
<gene>
    <name evidence="8" type="ORF">AVDCRST_MAG27-4522</name>
</gene>
<evidence type="ECO:0000256" key="7">
    <source>
        <dbReference type="SAM" id="Phobius"/>
    </source>
</evidence>
<feature type="transmembrane region" description="Helical" evidence="7">
    <location>
        <begin position="12"/>
        <end position="36"/>
    </location>
</feature>
<keyword evidence="3" id="KW-1003">Cell membrane</keyword>
<keyword evidence="5 7" id="KW-1133">Transmembrane helix</keyword>